<reference evidence="2" key="3">
    <citation type="submission" date="2021-05" db="UniProtKB">
        <authorList>
            <consortium name="EnsemblPlants"/>
        </authorList>
    </citation>
    <scope>IDENTIFICATION</scope>
    <source>
        <strain evidence="2">cv. B73</strain>
    </source>
</reference>
<evidence type="ECO:0000313" key="3">
    <source>
        <dbReference type="Proteomes" id="UP000007305"/>
    </source>
</evidence>
<reference evidence="2" key="2">
    <citation type="submission" date="2019-07" db="EMBL/GenBank/DDBJ databases">
        <authorList>
            <person name="Seetharam A."/>
            <person name="Woodhouse M."/>
            <person name="Cannon E."/>
        </authorList>
    </citation>
    <scope>NUCLEOTIDE SEQUENCE [LARGE SCALE GENOMIC DNA]</scope>
    <source>
        <strain evidence="2">cv. B73</strain>
    </source>
</reference>
<evidence type="ECO:0008006" key="4">
    <source>
        <dbReference type="Google" id="ProtNLM"/>
    </source>
</evidence>
<dbReference type="InParanoid" id="A0A804P2A2"/>
<accession>A0A804P2A2</accession>
<evidence type="ECO:0000313" key="2">
    <source>
        <dbReference type="EnsemblPlants" id="Zm00001eb203610_P001"/>
    </source>
</evidence>
<dbReference type="Proteomes" id="UP000007305">
    <property type="component" value="Chromosome 4"/>
</dbReference>
<dbReference type="EnsemblPlants" id="Zm00001eb203610_T001">
    <property type="protein sequence ID" value="Zm00001eb203610_P001"/>
    <property type="gene ID" value="Zm00001eb203610"/>
</dbReference>
<sequence length="245" mass="25591">MPAPAGSPSVARLSRGGSSPAVGRSSSRRQSRTSSPLPLSPPPRRHYCSPRPDSCSGNRAEGGVRNIEAAIPASKLAWLGGHSLLLAASSHSGPAGVVGDIRLWDVRASATVPVWEVREKEDCFADVAASDALSAVFKVGAASSEKAAAAASSGRKERNGCRIECYCSWVFVARGADVEVWSQVGLAPEASGKKVMRRNWVGSELSTKPKIVSWAFGGSRMALARADQLPVEIWDSATAAIGANP</sequence>
<dbReference type="Gramene" id="Zm00001eb203610_T001">
    <property type="protein sequence ID" value="Zm00001eb203610_P001"/>
    <property type="gene ID" value="Zm00001eb203610"/>
</dbReference>
<protein>
    <recommendedName>
        <fullName evidence="4">BTB/POZ domain-containing protein</fullName>
    </recommendedName>
</protein>
<feature type="region of interest" description="Disordered" evidence="1">
    <location>
        <begin position="1"/>
        <end position="60"/>
    </location>
</feature>
<proteinExistence type="predicted"/>
<name>A0A804P2A2_MAIZE</name>
<evidence type="ECO:0000256" key="1">
    <source>
        <dbReference type="SAM" id="MobiDB-lite"/>
    </source>
</evidence>
<organism evidence="2 3">
    <name type="scientific">Zea mays</name>
    <name type="common">Maize</name>
    <dbReference type="NCBI Taxonomy" id="4577"/>
    <lineage>
        <taxon>Eukaryota</taxon>
        <taxon>Viridiplantae</taxon>
        <taxon>Streptophyta</taxon>
        <taxon>Embryophyta</taxon>
        <taxon>Tracheophyta</taxon>
        <taxon>Spermatophyta</taxon>
        <taxon>Magnoliopsida</taxon>
        <taxon>Liliopsida</taxon>
        <taxon>Poales</taxon>
        <taxon>Poaceae</taxon>
        <taxon>PACMAD clade</taxon>
        <taxon>Panicoideae</taxon>
        <taxon>Andropogonodae</taxon>
        <taxon>Andropogoneae</taxon>
        <taxon>Tripsacinae</taxon>
        <taxon>Zea</taxon>
    </lineage>
</organism>
<reference evidence="3" key="1">
    <citation type="journal article" date="2009" name="Science">
        <title>The B73 maize genome: complexity, diversity, and dynamics.</title>
        <authorList>
            <person name="Schnable P.S."/>
            <person name="Ware D."/>
            <person name="Fulton R.S."/>
            <person name="Stein J.C."/>
            <person name="Wei F."/>
            <person name="Pasternak S."/>
            <person name="Liang C."/>
            <person name="Zhang J."/>
            <person name="Fulton L."/>
            <person name="Graves T.A."/>
            <person name="Minx P."/>
            <person name="Reily A.D."/>
            <person name="Courtney L."/>
            <person name="Kruchowski S.S."/>
            <person name="Tomlinson C."/>
            <person name="Strong C."/>
            <person name="Delehaunty K."/>
            <person name="Fronick C."/>
            <person name="Courtney B."/>
            <person name="Rock S.M."/>
            <person name="Belter E."/>
            <person name="Du F."/>
            <person name="Kim K."/>
            <person name="Abbott R.M."/>
            <person name="Cotton M."/>
            <person name="Levy A."/>
            <person name="Marchetto P."/>
            <person name="Ochoa K."/>
            <person name="Jackson S.M."/>
            <person name="Gillam B."/>
            <person name="Chen W."/>
            <person name="Yan L."/>
            <person name="Higginbotham J."/>
            <person name="Cardenas M."/>
            <person name="Waligorski J."/>
            <person name="Applebaum E."/>
            <person name="Phelps L."/>
            <person name="Falcone J."/>
            <person name="Kanchi K."/>
            <person name="Thane T."/>
            <person name="Scimone A."/>
            <person name="Thane N."/>
            <person name="Henke J."/>
            <person name="Wang T."/>
            <person name="Ruppert J."/>
            <person name="Shah N."/>
            <person name="Rotter K."/>
            <person name="Hodges J."/>
            <person name="Ingenthron E."/>
            <person name="Cordes M."/>
            <person name="Kohlberg S."/>
            <person name="Sgro J."/>
            <person name="Delgado B."/>
            <person name="Mead K."/>
            <person name="Chinwalla A."/>
            <person name="Leonard S."/>
            <person name="Crouse K."/>
            <person name="Collura K."/>
            <person name="Kudrna D."/>
            <person name="Currie J."/>
            <person name="He R."/>
            <person name="Angelova A."/>
            <person name="Rajasekar S."/>
            <person name="Mueller T."/>
            <person name="Lomeli R."/>
            <person name="Scara G."/>
            <person name="Ko A."/>
            <person name="Delaney K."/>
            <person name="Wissotski M."/>
            <person name="Lopez G."/>
            <person name="Campos D."/>
            <person name="Braidotti M."/>
            <person name="Ashley E."/>
            <person name="Golser W."/>
            <person name="Kim H."/>
            <person name="Lee S."/>
            <person name="Lin J."/>
            <person name="Dujmic Z."/>
            <person name="Kim W."/>
            <person name="Talag J."/>
            <person name="Zuccolo A."/>
            <person name="Fan C."/>
            <person name="Sebastian A."/>
            <person name="Kramer M."/>
            <person name="Spiegel L."/>
            <person name="Nascimento L."/>
            <person name="Zutavern T."/>
            <person name="Miller B."/>
            <person name="Ambroise C."/>
            <person name="Muller S."/>
            <person name="Spooner W."/>
            <person name="Narechania A."/>
            <person name="Ren L."/>
            <person name="Wei S."/>
            <person name="Kumari S."/>
            <person name="Faga B."/>
            <person name="Levy M.J."/>
            <person name="McMahan L."/>
            <person name="Van Buren P."/>
            <person name="Vaughn M.W."/>
            <person name="Ying K."/>
            <person name="Yeh C.-T."/>
            <person name="Emrich S.J."/>
            <person name="Jia Y."/>
            <person name="Kalyanaraman A."/>
            <person name="Hsia A.-P."/>
            <person name="Barbazuk W.B."/>
            <person name="Baucom R.S."/>
            <person name="Brutnell T.P."/>
            <person name="Carpita N.C."/>
            <person name="Chaparro C."/>
            <person name="Chia J.-M."/>
            <person name="Deragon J.-M."/>
            <person name="Estill J.C."/>
            <person name="Fu Y."/>
            <person name="Jeddeloh J.A."/>
            <person name="Han Y."/>
            <person name="Lee H."/>
            <person name="Li P."/>
            <person name="Lisch D.R."/>
            <person name="Liu S."/>
            <person name="Liu Z."/>
            <person name="Nagel D.H."/>
            <person name="McCann M.C."/>
            <person name="SanMiguel P."/>
            <person name="Myers A.M."/>
            <person name="Nettleton D."/>
            <person name="Nguyen J."/>
            <person name="Penning B.W."/>
            <person name="Ponnala L."/>
            <person name="Schneider K.L."/>
            <person name="Schwartz D.C."/>
            <person name="Sharma A."/>
            <person name="Soderlund C."/>
            <person name="Springer N.M."/>
            <person name="Sun Q."/>
            <person name="Wang H."/>
            <person name="Waterman M."/>
            <person name="Westerman R."/>
            <person name="Wolfgruber T.K."/>
            <person name="Yang L."/>
            <person name="Yu Y."/>
            <person name="Zhang L."/>
            <person name="Zhou S."/>
            <person name="Zhu Q."/>
            <person name="Bennetzen J.L."/>
            <person name="Dawe R.K."/>
            <person name="Jiang J."/>
            <person name="Jiang N."/>
            <person name="Presting G.G."/>
            <person name="Wessler S.R."/>
            <person name="Aluru S."/>
            <person name="Martienssen R.A."/>
            <person name="Clifton S.W."/>
            <person name="McCombie W.R."/>
            <person name="Wing R.A."/>
            <person name="Wilson R.K."/>
        </authorList>
    </citation>
    <scope>NUCLEOTIDE SEQUENCE [LARGE SCALE GENOMIC DNA]</scope>
    <source>
        <strain evidence="3">cv. B73</strain>
    </source>
</reference>
<dbReference type="AlphaFoldDB" id="A0A804P2A2"/>
<keyword evidence="3" id="KW-1185">Reference proteome</keyword>